<evidence type="ECO:0000256" key="1">
    <source>
        <dbReference type="SAM" id="MobiDB-lite"/>
    </source>
</evidence>
<proteinExistence type="predicted"/>
<evidence type="ECO:0000313" key="3">
    <source>
        <dbReference type="Proteomes" id="UP000031443"/>
    </source>
</evidence>
<reference evidence="3" key="1">
    <citation type="journal article" date="2013" name="Nat. Genet.">
        <title>The draft genomes of soft-shell turtle and green sea turtle yield insights into the development and evolution of the turtle-specific body plan.</title>
        <authorList>
            <person name="Wang Z."/>
            <person name="Pascual-Anaya J."/>
            <person name="Zadissa A."/>
            <person name="Li W."/>
            <person name="Niimura Y."/>
            <person name="Huang Z."/>
            <person name="Li C."/>
            <person name="White S."/>
            <person name="Xiong Z."/>
            <person name="Fang D."/>
            <person name="Wang B."/>
            <person name="Ming Y."/>
            <person name="Chen Y."/>
            <person name="Zheng Y."/>
            <person name="Kuraku S."/>
            <person name="Pignatelli M."/>
            <person name="Herrero J."/>
            <person name="Beal K."/>
            <person name="Nozawa M."/>
            <person name="Li Q."/>
            <person name="Wang J."/>
            <person name="Zhang H."/>
            <person name="Yu L."/>
            <person name="Shigenobu S."/>
            <person name="Wang J."/>
            <person name="Liu J."/>
            <person name="Flicek P."/>
            <person name="Searle S."/>
            <person name="Wang J."/>
            <person name="Kuratani S."/>
            <person name="Yin Y."/>
            <person name="Aken B."/>
            <person name="Zhang G."/>
            <person name="Irie N."/>
        </authorList>
    </citation>
    <scope>NUCLEOTIDE SEQUENCE [LARGE SCALE GENOMIC DNA]</scope>
</reference>
<gene>
    <name evidence="2" type="ORF">UY3_02111</name>
</gene>
<protein>
    <submittedName>
        <fullName evidence="2">Uncharacterized protein</fullName>
    </submittedName>
</protein>
<feature type="region of interest" description="Disordered" evidence="1">
    <location>
        <begin position="1"/>
        <end position="48"/>
    </location>
</feature>
<organism evidence="2 3">
    <name type="scientific">Chelonia mydas</name>
    <name type="common">Green sea-turtle</name>
    <name type="synonym">Chelonia agassizi</name>
    <dbReference type="NCBI Taxonomy" id="8469"/>
    <lineage>
        <taxon>Eukaryota</taxon>
        <taxon>Metazoa</taxon>
        <taxon>Chordata</taxon>
        <taxon>Craniata</taxon>
        <taxon>Vertebrata</taxon>
        <taxon>Euteleostomi</taxon>
        <taxon>Archelosauria</taxon>
        <taxon>Testudinata</taxon>
        <taxon>Testudines</taxon>
        <taxon>Cryptodira</taxon>
        <taxon>Durocryptodira</taxon>
        <taxon>Americhelydia</taxon>
        <taxon>Chelonioidea</taxon>
        <taxon>Cheloniidae</taxon>
        <taxon>Chelonia</taxon>
    </lineage>
</organism>
<dbReference type="Proteomes" id="UP000031443">
    <property type="component" value="Unassembled WGS sequence"/>
</dbReference>
<dbReference type="EMBL" id="KB506402">
    <property type="protein sequence ID" value="EMP40636.1"/>
    <property type="molecule type" value="Genomic_DNA"/>
</dbReference>
<sequence length="114" mass="12667">MNPSLLGLACERSHTSRSPAALTELQRLATGEPDRDPGREPDPPCEKRNKINLIRKEKVILKGIDEVSTEEISARALCPVRIDSSEDVIFWRDVMKKKKGPYTGNGLKPKGARS</sequence>
<keyword evidence="3" id="KW-1185">Reference proteome</keyword>
<dbReference type="AlphaFoldDB" id="M7BRW2"/>
<accession>M7BRW2</accession>
<feature type="compositionally biased region" description="Basic and acidic residues" evidence="1">
    <location>
        <begin position="32"/>
        <end position="48"/>
    </location>
</feature>
<evidence type="ECO:0000313" key="2">
    <source>
        <dbReference type="EMBL" id="EMP40636.1"/>
    </source>
</evidence>
<name>M7BRW2_CHEMY</name>